<evidence type="ECO:0000256" key="6">
    <source>
        <dbReference type="ARBA" id="ARBA00023295"/>
    </source>
</evidence>
<feature type="chain" id="PRO_5038524309" description="beta-glucosidase" evidence="8">
    <location>
        <begin position="24"/>
        <end position="828"/>
    </location>
</feature>
<proteinExistence type="inferred from homology"/>
<dbReference type="GO" id="GO:0009251">
    <property type="term" value="P:glucan catabolic process"/>
    <property type="evidence" value="ECO:0007669"/>
    <property type="project" value="TreeGrafter"/>
</dbReference>
<feature type="compositionally biased region" description="Low complexity" evidence="7">
    <location>
        <begin position="31"/>
        <end position="51"/>
    </location>
</feature>
<protein>
    <recommendedName>
        <fullName evidence="3">beta-glucosidase</fullName>
        <ecNumber evidence="3">3.2.1.21</ecNumber>
    </recommendedName>
</protein>
<dbReference type="EMBL" id="FLUN01000001">
    <property type="protein sequence ID" value="SBV97052.1"/>
    <property type="molecule type" value="Genomic_DNA"/>
</dbReference>
<keyword evidence="5 10" id="KW-0378">Hydrolase</keyword>
<evidence type="ECO:0000313" key="10">
    <source>
        <dbReference type="EMBL" id="SBV97052.1"/>
    </source>
</evidence>
<dbReference type="AlphaFoldDB" id="A0A212JCC9"/>
<evidence type="ECO:0000256" key="4">
    <source>
        <dbReference type="ARBA" id="ARBA00022729"/>
    </source>
</evidence>
<evidence type="ECO:0000256" key="5">
    <source>
        <dbReference type="ARBA" id="ARBA00022801"/>
    </source>
</evidence>
<dbReference type="InterPro" id="IPR036962">
    <property type="entry name" value="Glyco_hydro_3_N_sf"/>
</dbReference>
<accession>A0A212JCC9</accession>
<evidence type="ECO:0000256" key="2">
    <source>
        <dbReference type="ARBA" id="ARBA00005336"/>
    </source>
</evidence>
<comment type="catalytic activity">
    <reaction evidence="1">
        <text>Hydrolysis of terminal, non-reducing beta-D-glucosyl residues with release of beta-D-glucose.</text>
        <dbReference type="EC" id="3.2.1.21"/>
    </reaction>
</comment>
<dbReference type="SUPFAM" id="SSF52279">
    <property type="entry name" value="Beta-D-glucan exohydrolase, C-terminal domain"/>
    <property type="match status" value="1"/>
</dbReference>
<gene>
    <name evidence="10" type="ORF">KL86CLO1_10859</name>
</gene>
<dbReference type="PROSITE" id="PS51257">
    <property type="entry name" value="PROKAR_LIPOPROTEIN"/>
    <property type="match status" value="1"/>
</dbReference>
<evidence type="ECO:0000256" key="8">
    <source>
        <dbReference type="SAM" id="SignalP"/>
    </source>
</evidence>
<feature type="region of interest" description="Disordered" evidence="7">
    <location>
        <begin position="27"/>
        <end position="52"/>
    </location>
</feature>
<dbReference type="Pfam" id="PF00933">
    <property type="entry name" value="Glyco_hydro_3"/>
    <property type="match status" value="1"/>
</dbReference>
<reference evidence="10" key="1">
    <citation type="submission" date="2016-04" db="EMBL/GenBank/DDBJ databases">
        <authorList>
            <person name="Evans L.H."/>
            <person name="Alamgir A."/>
            <person name="Owens N."/>
            <person name="Weber N.D."/>
            <person name="Virtaneva K."/>
            <person name="Barbian K."/>
            <person name="Babar A."/>
            <person name="Rosenke K."/>
        </authorList>
    </citation>
    <scope>NUCLEOTIDE SEQUENCE</scope>
    <source>
        <strain evidence="10">86</strain>
    </source>
</reference>
<evidence type="ECO:0000259" key="9">
    <source>
        <dbReference type="Pfam" id="PF00933"/>
    </source>
</evidence>
<dbReference type="EC" id="3.2.1.21" evidence="3"/>
<dbReference type="GO" id="GO:0008422">
    <property type="term" value="F:beta-glucosidase activity"/>
    <property type="evidence" value="ECO:0007669"/>
    <property type="project" value="UniProtKB-EC"/>
</dbReference>
<dbReference type="PANTHER" id="PTHR30620:SF16">
    <property type="entry name" value="LYSOSOMAL BETA GLUCOSIDASE"/>
    <property type="match status" value="1"/>
</dbReference>
<dbReference type="PRINTS" id="PR00133">
    <property type="entry name" value="GLHYDRLASE3"/>
</dbReference>
<evidence type="ECO:0000256" key="7">
    <source>
        <dbReference type="SAM" id="MobiDB-lite"/>
    </source>
</evidence>
<evidence type="ECO:0000256" key="3">
    <source>
        <dbReference type="ARBA" id="ARBA00012744"/>
    </source>
</evidence>
<dbReference type="SUPFAM" id="SSF51445">
    <property type="entry name" value="(Trans)glycosidases"/>
    <property type="match status" value="1"/>
</dbReference>
<name>A0A212JCC9_9FIRM</name>
<dbReference type="Gene3D" id="3.40.50.1700">
    <property type="entry name" value="Glycoside hydrolase family 3 C-terminal domain"/>
    <property type="match status" value="1"/>
</dbReference>
<keyword evidence="6" id="KW-0326">Glycosidase</keyword>
<evidence type="ECO:0000256" key="1">
    <source>
        <dbReference type="ARBA" id="ARBA00000448"/>
    </source>
</evidence>
<dbReference type="InterPro" id="IPR017853">
    <property type="entry name" value="GH"/>
</dbReference>
<dbReference type="InterPro" id="IPR001764">
    <property type="entry name" value="Glyco_hydro_3_N"/>
</dbReference>
<feature type="signal peptide" evidence="8">
    <location>
        <begin position="1"/>
        <end position="23"/>
    </location>
</feature>
<dbReference type="PANTHER" id="PTHR30620">
    <property type="entry name" value="PERIPLASMIC BETA-GLUCOSIDASE-RELATED"/>
    <property type="match status" value="1"/>
</dbReference>
<dbReference type="Gene3D" id="3.20.20.300">
    <property type="entry name" value="Glycoside hydrolase, family 3, N-terminal domain"/>
    <property type="match status" value="1"/>
</dbReference>
<dbReference type="InterPro" id="IPR051915">
    <property type="entry name" value="Cellulose_Degrad_GH3"/>
</dbReference>
<dbReference type="InterPro" id="IPR036881">
    <property type="entry name" value="Glyco_hydro_3_C_sf"/>
</dbReference>
<keyword evidence="4 8" id="KW-0732">Signal</keyword>
<comment type="similarity">
    <text evidence="2">Belongs to the glycosyl hydrolase 3 family.</text>
</comment>
<organism evidence="10">
    <name type="scientific">uncultured Eubacteriales bacterium</name>
    <dbReference type="NCBI Taxonomy" id="172733"/>
    <lineage>
        <taxon>Bacteria</taxon>
        <taxon>Bacillati</taxon>
        <taxon>Bacillota</taxon>
        <taxon>Clostridia</taxon>
        <taxon>Eubacteriales</taxon>
        <taxon>environmental samples</taxon>
    </lineage>
</organism>
<feature type="domain" description="Glycoside hydrolase family 3 N-terminal" evidence="9">
    <location>
        <begin position="166"/>
        <end position="438"/>
    </location>
</feature>
<sequence>MKKQTKQALSLVLAGVMLMGALSGCTKKDPASTGSATPSGTTPPVTSGSYPMDVEELGSGTVKWSEEKTTDGWMQVTNEGGVTLGYSPESGIKLIQKDGYAFKDLNKNGKLDGYEDWRQDGDARTADIASQMTVEDVAGLMLYSAHQRDTTATLTEDQISFLDMGLRSVLNAAAANPTADQAEWANAMQAYVEGMGLGIPVGISTDPRSTGVSVWPGNFALASTFDPSIALEAANQLAKEYRAMGIGTLLGPQTDLSSEPRWSRVNGTYGDDPALSRDMAQAAVSGSQSTFDAGGADQGWGAESVLAMIKHWPGDGPGESGRESHNFWGKYNVYPGSSFETHLIPFVDGGFNLTDSSTGSAAAVMSSYSIAWDEDETYGELVGSAYSEYKIGLLRETYGFNGIICTDWGILADGTKTWGVDDLTPGERFYKALMAGVDQLGGFNDPAPILDAYEIGIDEIGEDAILARFQESGARLVRGFFLVGLFDNPYVSVSAAKEIVGNKEAQAAGMAAQQKSVIMLKNEGNTIKAAAGGDKPTVYIPMMYTPESVNNSGDVVPGAWTLPVDLKDANQYFNVVTDKLKDTFTGTPDKDGKATPAYEDIIRASKAELADCDYALAIVKNPQNGGNNGGYDKTTSTYVPISLQWGTYTANGVSVRSESLAGDMVDTEIADPYGVQKVQAKENRSYYGQSFTATNTTDLDAILYAADNMPETGKVVVAVNAGNPFIPAEFEAKADAILTGFGVNNKLFLGALAGEFEPTGLLPIQLPADMDAVETQLEDVPRDTKCYVDAAGNTYDFAFGLNWGGVIDDARTAKYKVDPLTAPANTGK</sequence>